<evidence type="ECO:0000256" key="2">
    <source>
        <dbReference type="SAM" id="SignalP"/>
    </source>
</evidence>
<dbReference type="NCBIfam" id="NF037995">
    <property type="entry name" value="TRAP_S1"/>
    <property type="match status" value="1"/>
</dbReference>
<dbReference type="KEGG" id="mars:A8C75_10030"/>
<keyword evidence="4" id="KW-1185">Reference proteome</keyword>
<evidence type="ECO:0000313" key="4">
    <source>
        <dbReference type="Proteomes" id="UP000078070"/>
    </source>
</evidence>
<gene>
    <name evidence="3" type="ORF">A8C75_10030</name>
</gene>
<dbReference type="AlphaFoldDB" id="A0A1A9EY28"/>
<dbReference type="Pfam" id="PF03480">
    <property type="entry name" value="DctP"/>
    <property type="match status" value="1"/>
</dbReference>
<protein>
    <submittedName>
        <fullName evidence="3">C4-dicarboxylate ABC transporter substrate-binding protein</fullName>
    </submittedName>
</protein>
<dbReference type="InterPro" id="IPR018389">
    <property type="entry name" value="DctP_fam"/>
</dbReference>
<proteinExistence type="predicted"/>
<dbReference type="Proteomes" id="UP000078070">
    <property type="component" value="Chromosome"/>
</dbReference>
<dbReference type="InterPro" id="IPR038404">
    <property type="entry name" value="TRAP_DctP_sf"/>
</dbReference>
<accession>A0A1A9EY28</accession>
<dbReference type="STRING" id="1821621.A8C75_10030"/>
<dbReference type="PANTHER" id="PTHR33376:SF15">
    <property type="entry name" value="BLL6794 PROTEIN"/>
    <property type="match status" value="1"/>
</dbReference>
<dbReference type="EMBL" id="CP015839">
    <property type="protein sequence ID" value="ANG62787.1"/>
    <property type="molecule type" value="Genomic_DNA"/>
</dbReference>
<reference evidence="4" key="1">
    <citation type="submission" date="2016-05" db="EMBL/GenBank/DDBJ databases">
        <authorList>
            <person name="Baek K."/>
            <person name="Yang S.-J."/>
        </authorList>
    </citation>
    <scope>NUCLEOTIDE SEQUENCE [LARGE SCALE GENOMIC DNA]</scope>
    <source>
        <strain evidence="4">ST58-10</strain>
    </source>
</reference>
<name>A0A1A9EY28_9GAMM</name>
<dbReference type="GO" id="GO:0055085">
    <property type="term" value="P:transmembrane transport"/>
    <property type="evidence" value="ECO:0007669"/>
    <property type="project" value="InterPro"/>
</dbReference>
<feature type="chain" id="PRO_5008386519" evidence="2">
    <location>
        <begin position="24"/>
        <end position="339"/>
    </location>
</feature>
<sequence length="339" mass="36667">MNAKKLIALATSVLALSATSVLAETQMHVASWLPPTHPHNAVVLPTWGKWIEDATEGRVSLKIDYDLGHPKDMFTLVEDGVADAGWSFHGYVPGRFRLTQIVEQPLLGANAEAASVAYWRIHEKYLAQANEHVGLEVVGLFTHAPGQIQTAAPVNSLAELEGKKIRLGGGVQSILGERLHVTAVNAPAPKVYEMMQQGVIDGALLPVCEQKTLRLSEVATHLTLLPGGLYLGSFGIFINQDFMADLSEADQAAIRSVSGEKLSRLAGEVWDQCGTDALAESRSNGVNVVEIDTNAPMMDEFRTLAAGLDDVWLQEVSDLDVDAKAALQELRDAARSYQH</sequence>
<dbReference type="RefSeq" id="WP_067381509.1">
    <property type="nucleotide sequence ID" value="NZ_CP015839.1"/>
</dbReference>
<dbReference type="CDD" id="cd13665">
    <property type="entry name" value="PBP2_TRAP_Dctp3_4"/>
    <property type="match status" value="1"/>
</dbReference>
<reference evidence="3 4" key="2">
    <citation type="journal article" date="2018" name="Int. J. Syst. Evol. Microbiol.">
        <title>Marinobacterium aestuarii sp. nov., a benzene-degrading marine bacterium isolated from estuary sediment.</title>
        <authorList>
            <person name="Bae S.S."/>
            <person name="Jung J."/>
            <person name="Chung D."/>
            <person name="Baek K."/>
        </authorList>
    </citation>
    <scope>NUCLEOTIDE SEQUENCE [LARGE SCALE GENOMIC DNA]</scope>
    <source>
        <strain evidence="3 4">ST58-10</strain>
    </source>
</reference>
<evidence type="ECO:0000313" key="3">
    <source>
        <dbReference type="EMBL" id="ANG62787.1"/>
    </source>
</evidence>
<keyword evidence="1 2" id="KW-0732">Signal</keyword>
<evidence type="ECO:0000256" key="1">
    <source>
        <dbReference type="ARBA" id="ARBA00022729"/>
    </source>
</evidence>
<organism evidence="3 4">
    <name type="scientific">Marinobacterium aestuarii</name>
    <dbReference type="NCBI Taxonomy" id="1821621"/>
    <lineage>
        <taxon>Bacteria</taxon>
        <taxon>Pseudomonadati</taxon>
        <taxon>Pseudomonadota</taxon>
        <taxon>Gammaproteobacteria</taxon>
        <taxon>Oceanospirillales</taxon>
        <taxon>Oceanospirillaceae</taxon>
        <taxon>Marinobacterium</taxon>
    </lineage>
</organism>
<feature type="signal peptide" evidence="2">
    <location>
        <begin position="1"/>
        <end position="23"/>
    </location>
</feature>
<dbReference type="Gene3D" id="3.40.190.170">
    <property type="entry name" value="Bacterial extracellular solute-binding protein, family 7"/>
    <property type="match status" value="1"/>
</dbReference>
<dbReference type="OrthoDB" id="9177965at2"/>
<dbReference type="PANTHER" id="PTHR33376">
    <property type="match status" value="1"/>
</dbReference>